<feature type="compositionally biased region" description="Polar residues" evidence="1">
    <location>
        <begin position="1"/>
        <end position="18"/>
    </location>
</feature>
<dbReference type="Proteomes" id="UP001302602">
    <property type="component" value="Unassembled WGS sequence"/>
</dbReference>
<organism evidence="2 3">
    <name type="scientific">Parathielavia appendiculata</name>
    <dbReference type="NCBI Taxonomy" id="2587402"/>
    <lineage>
        <taxon>Eukaryota</taxon>
        <taxon>Fungi</taxon>
        <taxon>Dikarya</taxon>
        <taxon>Ascomycota</taxon>
        <taxon>Pezizomycotina</taxon>
        <taxon>Sordariomycetes</taxon>
        <taxon>Sordariomycetidae</taxon>
        <taxon>Sordariales</taxon>
        <taxon>Chaetomiaceae</taxon>
        <taxon>Parathielavia</taxon>
    </lineage>
</organism>
<comment type="caution">
    <text evidence="2">The sequence shown here is derived from an EMBL/GenBank/DDBJ whole genome shotgun (WGS) entry which is preliminary data.</text>
</comment>
<evidence type="ECO:0000313" key="3">
    <source>
        <dbReference type="Proteomes" id="UP001302602"/>
    </source>
</evidence>
<protein>
    <submittedName>
        <fullName evidence="2">Uncharacterized protein</fullName>
    </submittedName>
</protein>
<feature type="region of interest" description="Disordered" evidence="1">
    <location>
        <begin position="1"/>
        <end position="20"/>
    </location>
</feature>
<gene>
    <name evidence="2" type="ORF">N657DRAFT_449095</name>
</gene>
<dbReference type="EMBL" id="MU853229">
    <property type="protein sequence ID" value="KAK4123149.1"/>
    <property type="molecule type" value="Genomic_DNA"/>
</dbReference>
<dbReference type="RefSeq" id="XP_062646920.1">
    <property type="nucleotide sequence ID" value="XM_062787433.1"/>
</dbReference>
<reference evidence="2" key="1">
    <citation type="journal article" date="2023" name="Mol. Phylogenet. Evol.">
        <title>Genome-scale phylogeny and comparative genomics of the fungal order Sordariales.</title>
        <authorList>
            <person name="Hensen N."/>
            <person name="Bonometti L."/>
            <person name="Westerberg I."/>
            <person name="Brannstrom I.O."/>
            <person name="Guillou S."/>
            <person name="Cros-Aarteil S."/>
            <person name="Calhoun S."/>
            <person name="Haridas S."/>
            <person name="Kuo A."/>
            <person name="Mondo S."/>
            <person name="Pangilinan J."/>
            <person name="Riley R."/>
            <person name="LaButti K."/>
            <person name="Andreopoulos B."/>
            <person name="Lipzen A."/>
            <person name="Chen C."/>
            <person name="Yan M."/>
            <person name="Daum C."/>
            <person name="Ng V."/>
            <person name="Clum A."/>
            <person name="Steindorff A."/>
            <person name="Ohm R.A."/>
            <person name="Martin F."/>
            <person name="Silar P."/>
            <person name="Natvig D.O."/>
            <person name="Lalanne C."/>
            <person name="Gautier V."/>
            <person name="Ament-Velasquez S.L."/>
            <person name="Kruys A."/>
            <person name="Hutchinson M.I."/>
            <person name="Powell A.J."/>
            <person name="Barry K."/>
            <person name="Miller A.N."/>
            <person name="Grigoriev I.V."/>
            <person name="Debuchy R."/>
            <person name="Gladieux P."/>
            <person name="Hiltunen Thoren M."/>
            <person name="Johannesson H."/>
        </authorList>
    </citation>
    <scope>NUCLEOTIDE SEQUENCE</scope>
    <source>
        <strain evidence="2">CBS 731.68</strain>
    </source>
</reference>
<evidence type="ECO:0000313" key="2">
    <source>
        <dbReference type="EMBL" id="KAK4123149.1"/>
    </source>
</evidence>
<reference evidence="2" key="2">
    <citation type="submission" date="2023-05" db="EMBL/GenBank/DDBJ databases">
        <authorList>
            <consortium name="Lawrence Berkeley National Laboratory"/>
            <person name="Steindorff A."/>
            <person name="Hensen N."/>
            <person name="Bonometti L."/>
            <person name="Westerberg I."/>
            <person name="Brannstrom I.O."/>
            <person name="Guillou S."/>
            <person name="Cros-Aarteil S."/>
            <person name="Calhoun S."/>
            <person name="Haridas S."/>
            <person name="Kuo A."/>
            <person name="Mondo S."/>
            <person name="Pangilinan J."/>
            <person name="Riley R."/>
            <person name="Labutti K."/>
            <person name="Andreopoulos B."/>
            <person name="Lipzen A."/>
            <person name="Chen C."/>
            <person name="Yanf M."/>
            <person name="Daum C."/>
            <person name="Ng V."/>
            <person name="Clum A."/>
            <person name="Ohm R."/>
            <person name="Martin F."/>
            <person name="Silar P."/>
            <person name="Natvig D."/>
            <person name="Lalanne C."/>
            <person name="Gautier V."/>
            <person name="Ament-Velasquez S.L."/>
            <person name="Kruys A."/>
            <person name="Hutchinson M.I."/>
            <person name="Powell A.J."/>
            <person name="Barry K."/>
            <person name="Miller A.N."/>
            <person name="Grigoriev I.V."/>
            <person name="Debuchy R."/>
            <person name="Gladieux P."/>
            <person name="Thoren M.H."/>
            <person name="Johannesson H."/>
        </authorList>
    </citation>
    <scope>NUCLEOTIDE SEQUENCE</scope>
    <source>
        <strain evidence="2">CBS 731.68</strain>
    </source>
</reference>
<proteinExistence type="predicted"/>
<accession>A0AAN6TZ10</accession>
<name>A0AAN6TZ10_9PEZI</name>
<evidence type="ECO:0000256" key="1">
    <source>
        <dbReference type="SAM" id="MobiDB-lite"/>
    </source>
</evidence>
<dbReference type="AlphaFoldDB" id="A0AAN6TZ10"/>
<sequence length="149" mass="16438">MQSCFNQSSSPGVLNNNKLPARRPLRVAQPAFELESTPCPRRSCPALASSDTALLPAHSLRQCVMAVGKGEGKEGVKYMSVVDLLAGVQKRLDRSSTGCHKQDMKAWRGDSILTSVRITFVRGTIMLWGYPDPFQYTITNRMIVRTPPS</sequence>
<keyword evidence="3" id="KW-1185">Reference proteome</keyword>
<dbReference type="GeneID" id="87824203"/>